<evidence type="ECO:0000313" key="7">
    <source>
        <dbReference type="Proteomes" id="UP000638986"/>
    </source>
</evidence>
<dbReference type="Proteomes" id="UP000626180">
    <property type="component" value="Unassembled WGS sequence"/>
</dbReference>
<dbReference type="EMBL" id="UAUF01000014">
    <property type="protein sequence ID" value="SPZ13503.1"/>
    <property type="molecule type" value="Genomic_DNA"/>
</dbReference>
<reference evidence="2 6" key="2">
    <citation type="submission" date="2020-10" db="EMBL/GenBank/DDBJ databases">
        <title>Genome sequences of Pseudomonas isolates.</title>
        <authorList>
            <person name="Wessels L."/>
            <person name="Reich F."/>
            <person name="Hammerl J."/>
        </authorList>
    </citation>
    <scope>NUCLEOTIDE SEQUENCE [LARGE SCALE GENOMIC DNA]</scope>
    <source>
        <strain evidence="2 6">20-MO00624-0</strain>
    </source>
</reference>
<accession>A0A2X2D3I4</accession>
<sequence>METSDRPVKPDNVVHEYTSALVLGIRFVCVLALSAMIAGKLSRLMGTDNVVVYFLVFIALVVLLNKILESLFARRKLVPEEE</sequence>
<dbReference type="Proteomes" id="UP000638986">
    <property type="component" value="Unassembled WGS sequence"/>
</dbReference>
<proteinExistence type="predicted"/>
<feature type="transmembrane region" description="Helical" evidence="1">
    <location>
        <begin position="50"/>
        <end position="68"/>
    </location>
</feature>
<reference evidence="4 5" key="1">
    <citation type="submission" date="2018-06" db="EMBL/GenBank/DDBJ databases">
        <authorList>
            <consortium name="Pathogen Informatics"/>
            <person name="Doyle S."/>
        </authorList>
    </citation>
    <scope>NUCLEOTIDE SEQUENCE [LARGE SCALE GENOMIC DNA]</scope>
    <source>
        <strain evidence="4 5">NCTC11842</strain>
    </source>
</reference>
<evidence type="ECO:0000313" key="4">
    <source>
        <dbReference type="EMBL" id="SPZ13503.1"/>
    </source>
</evidence>
<reference evidence="3 7" key="3">
    <citation type="submission" date="2020-11" db="EMBL/GenBank/DDBJ databases">
        <title>Enhanced detection system for hospital associated transmission using whole genome sequencing surveillance.</title>
        <authorList>
            <person name="Harrison L.H."/>
            <person name="Van Tyne D."/>
            <person name="Marsh J.W."/>
            <person name="Griffith M.P."/>
            <person name="Snyder D.J."/>
            <person name="Cooper V.S."/>
            <person name="Mustapha M."/>
        </authorList>
    </citation>
    <scope>NUCLEOTIDE SEQUENCE [LARGE SCALE GENOMIC DNA]</scope>
    <source>
        <strain evidence="3 7">PSB00013</strain>
    </source>
</reference>
<dbReference type="EMBL" id="JADTXM010000016">
    <property type="protein sequence ID" value="MBH3441052.1"/>
    <property type="molecule type" value="Genomic_DNA"/>
</dbReference>
<evidence type="ECO:0000313" key="6">
    <source>
        <dbReference type="Proteomes" id="UP000626180"/>
    </source>
</evidence>
<keyword evidence="1" id="KW-1133">Transmembrane helix</keyword>
<keyword evidence="6" id="KW-1185">Reference proteome</keyword>
<keyword evidence="1" id="KW-0472">Membrane</keyword>
<name>A0A2X2D3I4_PSELU</name>
<dbReference type="AlphaFoldDB" id="A0A2X2D3I4"/>
<gene>
    <name evidence="3" type="ORF">I5Q09_20425</name>
    <name evidence="2" type="ORF">IRZ65_19355</name>
    <name evidence="4" type="ORF">NCTC11842_05247</name>
</gene>
<evidence type="ECO:0000256" key="1">
    <source>
        <dbReference type="SAM" id="Phobius"/>
    </source>
</evidence>
<evidence type="ECO:0000313" key="3">
    <source>
        <dbReference type="EMBL" id="MBH3441052.1"/>
    </source>
</evidence>
<organism evidence="4 5">
    <name type="scientific">Pseudomonas luteola</name>
    <dbReference type="NCBI Taxonomy" id="47886"/>
    <lineage>
        <taxon>Bacteria</taxon>
        <taxon>Pseudomonadati</taxon>
        <taxon>Pseudomonadota</taxon>
        <taxon>Gammaproteobacteria</taxon>
        <taxon>Pseudomonadales</taxon>
        <taxon>Pseudomonadaceae</taxon>
        <taxon>Pseudomonas</taxon>
    </lineage>
</organism>
<protein>
    <submittedName>
        <fullName evidence="4">Uncharacterized protein</fullName>
    </submittedName>
</protein>
<keyword evidence="1" id="KW-0812">Transmembrane</keyword>
<feature type="transmembrane region" description="Helical" evidence="1">
    <location>
        <begin position="20"/>
        <end position="38"/>
    </location>
</feature>
<evidence type="ECO:0000313" key="5">
    <source>
        <dbReference type="Proteomes" id="UP000250443"/>
    </source>
</evidence>
<dbReference type="RefSeq" id="WP_010798589.1">
    <property type="nucleotide sequence ID" value="NZ_CP044085.1"/>
</dbReference>
<dbReference type="Proteomes" id="UP000250443">
    <property type="component" value="Unassembled WGS sequence"/>
</dbReference>
<dbReference type="EMBL" id="JADMCD010000012">
    <property type="protein sequence ID" value="MBF8642831.1"/>
    <property type="molecule type" value="Genomic_DNA"/>
</dbReference>
<evidence type="ECO:0000313" key="2">
    <source>
        <dbReference type="EMBL" id="MBF8642831.1"/>
    </source>
</evidence>